<evidence type="ECO:0000256" key="1">
    <source>
        <dbReference type="SAM" id="Phobius"/>
    </source>
</evidence>
<keyword evidence="1" id="KW-1133">Transmembrane helix</keyword>
<evidence type="ECO:0000313" key="2">
    <source>
        <dbReference type="EMBL" id="MDT0605449.1"/>
    </source>
</evidence>
<name>A0ABU3A5L0_9FLAO</name>
<protein>
    <recommendedName>
        <fullName evidence="4">Heavy-metal resistance</fullName>
    </recommendedName>
</protein>
<accession>A0ABU3A5L0</accession>
<reference evidence="2 3" key="1">
    <citation type="submission" date="2023-09" db="EMBL/GenBank/DDBJ databases">
        <authorList>
            <person name="Rey-Velasco X."/>
        </authorList>
    </citation>
    <scope>NUCLEOTIDE SEQUENCE [LARGE SCALE GENOMIC DNA]</scope>
    <source>
        <strain evidence="2 3">F388</strain>
    </source>
</reference>
<keyword evidence="1" id="KW-0472">Membrane</keyword>
<keyword evidence="1" id="KW-0812">Transmembrane</keyword>
<proteinExistence type="predicted"/>
<sequence length="151" mass="17611">MKKNLLLTILLIFLMVMNGVLLYLVLNKTERKNRPPKVFITQQLGFNDNQLADFRSIDEEHHRKMRALEDNSRDLKELLFSNLDNTNFTTNELDSITNLIGQLSIDKEQEVFNYFKALENICTDKQKIKLKNIVTGALRRNPQRGDPPPPR</sequence>
<dbReference type="EMBL" id="JAVRHR010000001">
    <property type="protein sequence ID" value="MDT0605449.1"/>
    <property type="molecule type" value="Genomic_DNA"/>
</dbReference>
<keyword evidence="3" id="KW-1185">Reference proteome</keyword>
<dbReference type="Proteomes" id="UP001255246">
    <property type="component" value="Unassembled WGS sequence"/>
</dbReference>
<organism evidence="2 3">
    <name type="scientific">Croceitalea rosinachiae</name>
    <dbReference type="NCBI Taxonomy" id="3075596"/>
    <lineage>
        <taxon>Bacteria</taxon>
        <taxon>Pseudomonadati</taxon>
        <taxon>Bacteroidota</taxon>
        <taxon>Flavobacteriia</taxon>
        <taxon>Flavobacteriales</taxon>
        <taxon>Flavobacteriaceae</taxon>
        <taxon>Croceitalea</taxon>
    </lineage>
</organism>
<dbReference type="RefSeq" id="WP_311349021.1">
    <property type="nucleotide sequence ID" value="NZ_JAVRHR010000001.1"/>
</dbReference>
<feature type="transmembrane region" description="Helical" evidence="1">
    <location>
        <begin position="6"/>
        <end position="26"/>
    </location>
</feature>
<dbReference type="Gene3D" id="1.20.120.1490">
    <property type="match status" value="1"/>
</dbReference>
<gene>
    <name evidence="2" type="ORF">RM706_00315</name>
</gene>
<evidence type="ECO:0000313" key="3">
    <source>
        <dbReference type="Proteomes" id="UP001255246"/>
    </source>
</evidence>
<evidence type="ECO:0008006" key="4">
    <source>
        <dbReference type="Google" id="ProtNLM"/>
    </source>
</evidence>
<comment type="caution">
    <text evidence="2">The sequence shown here is derived from an EMBL/GenBank/DDBJ whole genome shotgun (WGS) entry which is preliminary data.</text>
</comment>